<dbReference type="GO" id="GO:0006397">
    <property type="term" value="P:mRNA processing"/>
    <property type="evidence" value="ECO:0007669"/>
    <property type="project" value="UniProtKB-UniRule"/>
</dbReference>
<dbReference type="EMBL" id="JBCNJP010000021">
    <property type="protein sequence ID" value="KAK9058983.1"/>
    <property type="molecule type" value="Genomic_DNA"/>
</dbReference>
<dbReference type="CDD" id="cd18673">
    <property type="entry name" value="PIN_XRN1-2-like"/>
    <property type="match status" value="1"/>
</dbReference>
<dbReference type="PANTHER" id="PTHR12341:SF62">
    <property type="entry name" value="5'-3' EXORIBONUCLEASE 3-LIKE"/>
    <property type="match status" value="1"/>
</dbReference>
<evidence type="ECO:0000256" key="3">
    <source>
        <dbReference type="ARBA" id="ARBA00022722"/>
    </source>
</evidence>
<evidence type="ECO:0000256" key="2">
    <source>
        <dbReference type="ARBA" id="ARBA00022664"/>
    </source>
</evidence>
<evidence type="ECO:0000256" key="1">
    <source>
        <dbReference type="ARBA" id="ARBA00006994"/>
    </source>
</evidence>
<dbReference type="PIRSF" id="PIRSF037239">
    <property type="entry name" value="Exonuclease_Xrn2"/>
    <property type="match status" value="1"/>
</dbReference>
<protein>
    <recommendedName>
        <fullName evidence="6">5'-3' exoribonuclease</fullName>
        <ecNumber evidence="6">3.1.13.-</ecNumber>
    </recommendedName>
</protein>
<dbReference type="PANTHER" id="PTHR12341">
    <property type="entry name" value="5'-&gt;3' EXORIBONUCLEASE"/>
    <property type="match status" value="1"/>
</dbReference>
<evidence type="ECO:0000256" key="4">
    <source>
        <dbReference type="ARBA" id="ARBA00022801"/>
    </source>
</evidence>
<comment type="function">
    <text evidence="6">Possesses 5'-&gt;3' exoribonuclease activity. Acts as an endogenous post-transcriptional gene silencing (PTGS) suppressor.</text>
</comment>
<comment type="similarity">
    <text evidence="1 6">Belongs to the 5'-3' exonuclease family. XRN2/RAT1 subfamily.</text>
</comment>
<keyword evidence="5 6" id="KW-0269">Exonuclease</keyword>
<gene>
    <name evidence="11" type="ORF">SSX86_021601</name>
</gene>
<dbReference type="FunFam" id="3.40.50.12390:FF:000003">
    <property type="entry name" value="5'-3' exoribonuclease"/>
    <property type="match status" value="1"/>
</dbReference>
<feature type="region of interest" description="Disordered" evidence="8">
    <location>
        <begin position="810"/>
        <end position="990"/>
    </location>
</feature>
<dbReference type="Pfam" id="PF03159">
    <property type="entry name" value="XRN_N"/>
    <property type="match status" value="1"/>
</dbReference>
<dbReference type="GO" id="GO:0000956">
    <property type="term" value="P:nuclear-transcribed mRNA catabolic process"/>
    <property type="evidence" value="ECO:0007669"/>
    <property type="project" value="TreeGrafter"/>
</dbReference>
<feature type="domain" description="Xrn1 N-terminal" evidence="9">
    <location>
        <begin position="1"/>
        <end position="252"/>
    </location>
</feature>
<feature type="compositionally biased region" description="Polar residues" evidence="8">
    <location>
        <begin position="871"/>
        <end position="887"/>
    </location>
</feature>
<dbReference type="EC" id="3.1.13.-" evidence="6"/>
<organism evidence="11 12">
    <name type="scientific">Deinandra increscens subsp. villosa</name>
    <dbReference type="NCBI Taxonomy" id="3103831"/>
    <lineage>
        <taxon>Eukaryota</taxon>
        <taxon>Viridiplantae</taxon>
        <taxon>Streptophyta</taxon>
        <taxon>Embryophyta</taxon>
        <taxon>Tracheophyta</taxon>
        <taxon>Spermatophyta</taxon>
        <taxon>Magnoliopsida</taxon>
        <taxon>eudicotyledons</taxon>
        <taxon>Gunneridae</taxon>
        <taxon>Pentapetalae</taxon>
        <taxon>asterids</taxon>
        <taxon>campanulids</taxon>
        <taxon>Asterales</taxon>
        <taxon>Asteraceae</taxon>
        <taxon>Asteroideae</taxon>
        <taxon>Heliantheae alliance</taxon>
        <taxon>Madieae</taxon>
        <taxon>Madiinae</taxon>
        <taxon>Deinandra</taxon>
    </lineage>
</organism>
<evidence type="ECO:0000256" key="8">
    <source>
        <dbReference type="SAM" id="MobiDB-lite"/>
    </source>
</evidence>
<name>A0AAP0CR10_9ASTR</name>
<dbReference type="AlphaFoldDB" id="A0AAP0CR10"/>
<evidence type="ECO:0000259" key="9">
    <source>
        <dbReference type="Pfam" id="PF03159"/>
    </source>
</evidence>
<evidence type="ECO:0000256" key="5">
    <source>
        <dbReference type="ARBA" id="ARBA00022839"/>
    </source>
</evidence>
<keyword evidence="4 6" id="KW-0378">Hydrolase</keyword>
<dbReference type="GO" id="GO:0004534">
    <property type="term" value="F:5'-3' RNA exonuclease activity"/>
    <property type="evidence" value="ECO:0007669"/>
    <property type="project" value="UniProtKB-UniRule"/>
</dbReference>
<dbReference type="GO" id="GO:0003723">
    <property type="term" value="F:RNA binding"/>
    <property type="evidence" value="ECO:0007669"/>
    <property type="project" value="TreeGrafter"/>
</dbReference>
<evidence type="ECO:0000259" key="10">
    <source>
        <dbReference type="Pfam" id="PF17846"/>
    </source>
</evidence>
<proteinExistence type="inferred from homology"/>
<reference evidence="11 12" key="1">
    <citation type="submission" date="2024-04" db="EMBL/GenBank/DDBJ databases">
        <title>The reference genome of an endangered Asteraceae, Deinandra increscens subsp. villosa, native to the Central Coast of California.</title>
        <authorList>
            <person name="Guilliams M."/>
            <person name="Hasenstab-Lehman K."/>
            <person name="Meyer R."/>
            <person name="Mcevoy S."/>
        </authorList>
    </citation>
    <scope>NUCLEOTIDE SEQUENCE [LARGE SCALE GENOMIC DNA]</scope>
    <source>
        <tissue evidence="11">Leaf</tissue>
    </source>
</reference>
<keyword evidence="3 6" id="KW-0540">Nuclease</keyword>
<keyword evidence="12" id="KW-1185">Reference proteome</keyword>
<dbReference type="InterPro" id="IPR017151">
    <property type="entry name" value="Xrn2/3/4"/>
</dbReference>
<accession>A0AAP0CR10</accession>
<sequence>MGVPSFYRWLATKYPKIVVNAVEKTSTEEDDEGSTKNPNGIEFDNLYLDMNGIIHPCFHPEQEDDQVNSPVNYDEVFNNIYDYIDRILNIVRPRKLLYMAIDGVAPRAKMNQQRSRRFRNAKDRLTIEEEEDRLRKLYEKQGKAVKEKVKSNVEDSNVITPGTEFMYELSKKLQTYICLRIANHPAWRQLRVIFSDASSPGEGEHKIMSFIRLQRTCEGYDPNTSHVLYGLDADLIMLALATHEIHFSILREVTYLSPVKLLMLGIFLHHSFKSNLSSGFDLNRVLEDTAGKMSSLDVTEVNKRKSPVKKPYQFLHVWILREYLELDLKIPGMTDIFVPDIERLIDDFVFICFFAGNDFLPHMPTLEIHEGALDLLMNVYKEEFKNLGGYLVDVQRISEKKGCYIKMKRVEKFILAVGAYEDKIFKKRSAIHDSKMRRILSNIQATDGHEEEDLFHDVDLPCSSGSPDREKHIVENTKMLKEQLKTYTRETCDVFKNGLVTDRVKFGSPGWKQRYYKCKFSAETEDEVEKMRRNLVEKYTKGLCWVLLYYFSDVPSWIWYYPYHYGPFASDMKGLSSTDLIFKKGTPFKPFDQLMAVLPPSSAHALPAPYQALMKDEESSILDFYPCDFDTDTDGKRFLWQGTCKLPFINEDRLLFATKNIEKELTEEEAKRNVENLDQLFLHSSENFASWIISSFNDTSLINQSNSLKIDLGQSGEIYGFVRPKLESVNYPDVVCLYYELPSFVMHIPRVLTGSTFPETVVNEADIEERELWHDIYGYHNNRNIRSYNRTEGNQSVGFRNSCPDVVTVGGGSGWNPRGRGRAQQSFPSSDSSHDQSRSRSWWANSCPETVVSKEGGGGRGWSPRGRGEVQHSSQGSFHGSDSVSRNDQSRNRYWRTNSCPEVVSKGGGSGWSPRGRGEVQNSSSSHGSGSNGSWHEDQTRGGGAWRRGSTTRGNTNHPATTNNNSYGKFWPVKSKDSRFDSGDANNSRW</sequence>
<keyword evidence="7" id="KW-0175">Coiled coil</keyword>
<dbReference type="FunFam" id="1.25.40.1050:FF:000002">
    <property type="entry name" value="5'-3' exoribonuclease"/>
    <property type="match status" value="1"/>
</dbReference>
<dbReference type="Pfam" id="PF17846">
    <property type="entry name" value="XRN_M"/>
    <property type="match status" value="1"/>
</dbReference>
<comment type="caution">
    <text evidence="11">The sequence shown here is derived from an EMBL/GenBank/DDBJ whole genome shotgun (WGS) entry which is preliminary data.</text>
</comment>
<evidence type="ECO:0000313" key="12">
    <source>
        <dbReference type="Proteomes" id="UP001408789"/>
    </source>
</evidence>
<keyword evidence="2 6" id="KW-0507">mRNA processing</keyword>
<dbReference type="Gene3D" id="3.40.50.12390">
    <property type="match status" value="2"/>
</dbReference>
<feature type="compositionally biased region" description="Low complexity" evidence="8">
    <location>
        <begin position="922"/>
        <end position="934"/>
    </location>
</feature>
<evidence type="ECO:0000313" key="11">
    <source>
        <dbReference type="EMBL" id="KAK9058983.1"/>
    </source>
</evidence>
<dbReference type="Proteomes" id="UP001408789">
    <property type="component" value="Unassembled WGS sequence"/>
</dbReference>
<dbReference type="InterPro" id="IPR027073">
    <property type="entry name" value="5_3_exoribonuclease"/>
</dbReference>
<evidence type="ECO:0000256" key="6">
    <source>
        <dbReference type="PIRNR" id="PIRNR037239"/>
    </source>
</evidence>
<evidence type="ECO:0000256" key="7">
    <source>
        <dbReference type="SAM" id="Coils"/>
    </source>
</evidence>
<dbReference type="InterPro" id="IPR041412">
    <property type="entry name" value="Xrn1_helical"/>
</dbReference>
<dbReference type="InterPro" id="IPR004859">
    <property type="entry name" value="Xrn1_N"/>
</dbReference>
<feature type="compositionally biased region" description="Polar residues" evidence="8">
    <location>
        <begin position="949"/>
        <end position="967"/>
    </location>
</feature>
<feature type="domain" description="Xrn1 helical" evidence="10">
    <location>
        <begin position="340"/>
        <end position="767"/>
    </location>
</feature>
<feature type="coiled-coil region" evidence="7">
    <location>
        <begin position="120"/>
        <end position="147"/>
    </location>
</feature>
<feature type="compositionally biased region" description="Low complexity" evidence="8">
    <location>
        <begin position="815"/>
        <end position="831"/>
    </location>
</feature>
<dbReference type="GO" id="GO:0005634">
    <property type="term" value="C:nucleus"/>
    <property type="evidence" value="ECO:0007669"/>
    <property type="project" value="InterPro"/>
</dbReference>
<dbReference type="Gene3D" id="1.25.40.1050">
    <property type="match status" value="1"/>
</dbReference>